<sequence length="185" mass="21207">MMEYDDRRTIENPMIGDRVTFVKTAVETGGEYELVQVVLQPGGGTPLHYHTTYSEQFEVEEGELHIDCDGRTHVLRPGDRVNAPVRSIHRFYNPGTQPVVFLTTIKPARHFETFLRMSYGLARDGKVRQSGLPKSLWHAAVFFHWGETYMPNVPLTAQKVIFGVLYRIARMLNVEKQLIRAYLNG</sequence>
<dbReference type="InterPro" id="IPR013096">
    <property type="entry name" value="Cupin_2"/>
</dbReference>
<evidence type="ECO:0000259" key="1">
    <source>
        <dbReference type="Pfam" id="PF07883"/>
    </source>
</evidence>
<gene>
    <name evidence="2" type="ORF">ACFQMJ_14240</name>
</gene>
<dbReference type="InterPro" id="IPR011051">
    <property type="entry name" value="RmlC_Cupin_sf"/>
</dbReference>
<dbReference type="InterPro" id="IPR053146">
    <property type="entry name" value="QDO-like"/>
</dbReference>
<organism evidence="2 3">
    <name type="scientific">Cohnella cellulosilytica</name>
    <dbReference type="NCBI Taxonomy" id="986710"/>
    <lineage>
        <taxon>Bacteria</taxon>
        <taxon>Bacillati</taxon>
        <taxon>Bacillota</taxon>
        <taxon>Bacilli</taxon>
        <taxon>Bacillales</taxon>
        <taxon>Paenibacillaceae</taxon>
        <taxon>Cohnella</taxon>
    </lineage>
</organism>
<dbReference type="InterPro" id="IPR014710">
    <property type="entry name" value="RmlC-like_jellyroll"/>
</dbReference>
<evidence type="ECO:0000313" key="2">
    <source>
        <dbReference type="EMBL" id="MFC7149681.1"/>
    </source>
</evidence>
<dbReference type="PANTHER" id="PTHR36440:SF1">
    <property type="entry name" value="PUTATIVE (AFU_ORTHOLOGUE AFUA_8G07350)-RELATED"/>
    <property type="match status" value="1"/>
</dbReference>
<reference evidence="3" key="1">
    <citation type="journal article" date="2019" name="Int. J. Syst. Evol. Microbiol.">
        <title>The Global Catalogue of Microorganisms (GCM) 10K type strain sequencing project: providing services to taxonomists for standard genome sequencing and annotation.</title>
        <authorList>
            <consortium name="The Broad Institute Genomics Platform"/>
            <consortium name="The Broad Institute Genome Sequencing Center for Infectious Disease"/>
            <person name="Wu L."/>
            <person name="Ma J."/>
        </authorList>
    </citation>
    <scope>NUCLEOTIDE SEQUENCE [LARGE SCALE GENOMIC DNA]</scope>
    <source>
        <strain evidence="3">KCTC 12907</strain>
    </source>
</reference>
<dbReference type="PANTHER" id="PTHR36440">
    <property type="entry name" value="PUTATIVE (AFU_ORTHOLOGUE AFUA_8G07350)-RELATED"/>
    <property type="match status" value="1"/>
</dbReference>
<dbReference type="Gene3D" id="2.60.120.10">
    <property type="entry name" value="Jelly Rolls"/>
    <property type="match status" value="1"/>
</dbReference>
<proteinExistence type="predicted"/>
<feature type="domain" description="Cupin type-2" evidence="1">
    <location>
        <begin position="37"/>
        <end position="103"/>
    </location>
</feature>
<dbReference type="Proteomes" id="UP001596378">
    <property type="component" value="Unassembled WGS sequence"/>
</dbReference>
<protein>
    <submittedName>
        <fullName evidence="2">Cupin domain-containing protein</fullName>
    </submittedName>
</protein>
<dbReference type="RefSeq" id="WP_378049061.1">
    <property type="nucleotide sequence ID" value="NZ_JBHMDN010000020.1"/>
</dbReference>
<name>A0ABW2F9K5_9BACL</name>
<evidence type="ECO:0000313" key="3">
    <source>
        <dbReference type="Proteomes" id="UP001596378"/>
    </source>
</evidence>
<keyword evidence="3" id="KW-1185">Reference proteome</keyword>
<comment type="caution">
    <text evidence="2">The sequence shown here is derived from an EMBL/GenBank/DDBJ whole genome shotgun (WGS) entry which is preliminary data.</text>
</comment>
<dbReference type="EMBL" id="JBHTAI010000008">
    <property type="protein sequence ID" value="MFC7149681.1"/>
    <property type="molecule type" value="Genomic_DNA"/>
</dbReference>
<dbReference type="Pfam" id="PF07883">
    <property type="entry name" value="Cupin_2"/>
    <property type="match status" value="1"/>
</dbReference>
<accession>A0ABW2F9K5</accession>
<dbReference type="SUPFAM" id="SSF51182">
    <property type="entry name" value="RmlC-like cupins"/>
    <property type="match status" value="1"/>
</dbReference>